<evidence type="ECO:0000313" key="6">
    <source>
        <dbReference type="EMBL" id="THD72626.1"/>
    </source>
</evidence>
<dbReference type="RefSeq" id="WP_136340024.1">
    <property type="nucleotide sequence ID" value="NZ_SSMD01000007.1"/>
</dbReference>
<dbReference type="PANTHER" id="PTHR23518:SF2">
    <property type="entry name" value="MAJOR FACILITATOR SUPERFAMILY TRANSPORTER"/>
    <property type="match status" value="1"/>
</dbReference>
<reference evidence="6 7" key="1">
    <citation type="submission" date="2019-04" db="EMBL/GenBank/DDBJ databases">
        <title>Draft genome sequence of Youngimonas vesicularis.</title>
        <authorList>
            <person name="Hameed A."/>
        </authorList>
    </citation>
    <scope>NUCLEOTIDE SEQUENCE [LARGE SCALE GENOMIC DNA]</scope>
    <source>
        <strain evidence="6 7">CC-AMW-E</strain>
    </source>
</reference>
<feature type="transmembrane region" description="Helical" evidence="4">
    <location>
        <begin position="377"/>
        <end position="395"/>
    </location>
</feature>
<organism evidence="6 7">
    <name type="scientific">Thalassobius vesicularis</name>
    <dbReference type="NCBI Taxonomy" id="1294297"/>
    <lineage>
        <taxon>Bacteria</taxon>
        <taxon>Pseudomonadati</taxon>
        <taxon>Pseudomonadota</taxon>
        <taxon>Alphaproteobacteria</taxon>
        <taxon>Rhodobacterales</taxon>
        <taxon>Roseobacteraceae</taxon>
        <taxon>Thalassovita</taxon>
    </lineage>
</organism>
<feature type="transmembrane region" description="Helical" evidence="4">
    <location>
        <begin position="285"/>
        <end position="309"/>
    </location>
</feature>
<dbReference type="OrthoDB" id="9803985at2"/>
<keyword evidence="7" id="KW-1185">Reference proteome</keyword>
<keyword evidence="1 4" id="KW-0812">Transmembrane</keyword>
<dbReference type="AlphaFoldDB" id="A0A4S3M6E3"/>
<dbReference type="SUPFAM" id="SSF103473">
    <property type="entry name" value="MFS general substrate transporter"/>
    <property type="match status" value="1"/>
</dbReference>
<dbReference type="InterPro" id="IPR036259">
    <property type="entry name" value="MFS_trans_sf"/>
</dbReference>
<feature type="transmembrane region" description="Helical" evidence="4">
    <location>
        <begin position="349"/>
        <end position="371"/>
    </location>
</feature>
<gene>
    <name evidence="6" type="ORF">E7681_14455</name>
</gene>
<dbReference type="Proteomes" id="UP000306113">
    <property type="component" value="Unassembled WGS sequence"/>
</dbReference>
<accession>A0A4S3M6E3</accession>
<feature type="domain" description="Major facilitator superfamily (MFS) profile" evidence="5">
    <location>
        <begin position="18"/>
        <end position="399"/>
    </location>
</feature>
<name>A0A4S3M6E3_9RHOB</name>
<feature type="transmembrane region" description="Helical" evidence="4">
    <location>
        <begin position="177"/>
        <end position="196"/>
    </location>
</feature>
<evidence type="ECO:0000259" key="5">
    <source>
        <dbReference type="PROSITE" id="PS50850"/>
    </source>
</evidence>
<comment type="caution">
    <text evidence="6">The sequence shown here is derived from an EMBL/GenBank/DDBJ whole genome shotgun (WGS) entry which is preliminary data.</text>
</comment>
<protein>
    <submittedName>
        <fullName evidence="6">MFS transporter</fullName>
    </submittedName>
</protein>
<feature type="transmembrane region" description="Helical" evidence="4">
    <location>
        <begin position="151"/>
        <end position="171"/>
    </location>
</feature>
<dbReference type="PROSITE" id="PS50850">
    <property type="entry name" value="MFS"/>
    <property type="match status" value="1"/>
</dbReference>
<dbReference type="InterPro" id="IPR020846">
    <property type="entry name" value="MFS_dom"/>
</dbReference>
<feature type="transmembrane region" description="Helical" evidence="4">
    <location>
        <begin position="216"/>
        <end position="235"/>
    </location>
</feature>
<keyword evidence="3 4" id="KW-0472">Membrane</keyword>
<dbReference type="EMBL" id="SSMD01000007">
    <property type="protein sequence ID" value="THD72626.1"/>
    <property type="molecule type" value="Genomic_DNA"/>
</dbReference>
<dbReference type="Gene3D" id="1.20.1250.20">
    <property type="entry name" value="MFS general substrate transporter like domains"/>
    <property type="match status" value="2"/>
</dbReference>
<evidence type="ECO:0000256" key="3">
    <source>
        <dbReference type="ARBA" id="ARBA00023136"/>
    </source>
</evidence>
<evidence type="ECO:0000256" key="4">
    <source>
        <dbReference type="SAM" id="Phobius"/>
    </source>
</evidence>
<dbReference type="Pfam" id="PF07690">
    <property type="entry name" value="MFS_1"/>
    <property type="match status" value="1"/>
</dbReference>
<feature type="transmembrane region" description="Helical" evidence="4">
    <location>
        <begin position="315"/>
        <end position="337"/>
    </location>
</feature>
<dbReference type="CDD" id="cd17370">
    <property type="entry name" value="MFS_MJ1317_like"/>
    <property type="match status" value="1"/>
</dbReference>
<evidence type="ECO:0000313" key="7">
    <source>
        <dbReference type="Proteomes" id="UP000306113"/>
    </source>
</evidence>
<evidence type="ECO:0000256" key="1">
    <source>
        <dbReference type="ARBA" id="ARBA00022692"/>
    </source>
</evidence>
<sequence>MASPADPSRSLWRKLPPGIWALGLVSMLMDISSEMIHALLPVYLTVGLGASTLAVGVIEGIAEATAAITKVFSGALSDRLGQRKRLAALGYGLAALTKPVFPLAPTIGWLVGARFIDRVGKGIRGAPRDALIADITPPDMRGAAFGLRQSLDTFGAFLGPLLAIALMWLFADNFRHVFWVATIPAFAALALILFAVHEPVQPARRAVRNPLSRAELAQLGALYWGLVATAALMSLARFSEAFLILRAQSGGLPVMWVPLVLVAMNLVYALSAYPMGVLSDRLSRAAILGAGMALLIAADLALALIPGLAGAGLGVALWGLHMGFTQGLLSAIVADAVPAELRGTAFGMMNLITGLALLAASVIAGALWQYIGPQGTFLAGAGFAALTVLALLPLSRRLPKR</sequence>
<evidence type="ECO:0000256" key="2">
    <source>
        <dbReference type="ARBA" id="ARBA00022989"/>
    </source>
</evidence>
<feature type="transmembrane region" description="Helical" evidence="4">
    <location>
        <begin position="255"/>
        <end position="273"/>
    </location>
</feature>
<dbReference type="GO" id="GO:0022857">
    <property type="term" value="F:transmembrane transporter activity"/>
    <property type="evidence" value="ECO:0007669"/>
    <property type="project" value="InterPro"/>
</dbReference>
<dbReference type="InterPro" id="IPR011701">
    <property type="entry name" value="MFS"/>
</dbReference>
<proteinExistence type="predicted"/>
<dbReference type="PANTHER" id="PTHR23518">
    <property type="entry name" value="C-METHYLTRANSFERASE"/>
    <property type="match status" value="1"/>
</dbReference>
<keyword evidence="2 4" id="KW-1133">Transmembrane helix</keyword>